<feature type="transmembrane region" description="Helical" evidence="13">
    <location>
        <begin position="249"/>
        <end position="271"/>
    </location>
</feature>
<dbReference type="Pfam" id="PF07885">
    <property type="entry name" value="Ion_trans_2"/>
    <property type="match status" value="1"/>
</dbReference>
<keyword evidence="7 13" id="KW-1133">Transmembrane helix</keyword>
<dbReference type="SUPFAM" id="SSF81324">
    <property type="entry name" value="Voltage-gated potassium channels"/>
    <property type="match status" value="1"/>
</dbReference>
<dbReference type="Gene3D" id="3.40.50.720">
    <property type="entry name" value="NAD(P)-binding Rossmann-like Domain"/>
    <property type="match status" value="2"/>
</dbReference>
<feature type="domain" description="RCK N-terminal" evidence="14">
    <location>
        <begin position="420"/>
        <end position="556"/>
    </location>
</feature>
<dbReference type="InterPro" id="IPR003148">
    <property type="entry name" value="RCK_N"/>
</dbReference>
<dbReference type="FunFam" id="3.40.50.720:FF:000011">
    <property type="entry name" value="Potassium channel subfamily T member 1"/>
    <property type="match status" value="1"/>
</dbReference>
<dbReference type="InterPro" id="IPR003929">
    <property type="entry name" value="K_chnl_BK_asu"/>
</dbReference>
<evidence type="ECO:0000256" key="5">
    <source>
        <dbReference type="ARBA" id="ARBA00022826"/>
    </source>
</evidence>
<comment type="subcellular location">
    <subcellularLocation>
        <location evidence="1">Cell membrane</location>
        <topology evidence="1">Multi-pass membrane protein</topology>
    </subcellularLocation>
</comment>
<feature type="transmembrane region" description="Helical" evidence="13">
    <location>
        <begin position="373"/>
        <end position="395"/>
    </location>
</feature>
<dbReference type="Gene3D" id="1.10.287.70">
    <property type="match status" value="1"/>
</dbReference>
<accession>A0ABD3Y070</accession>
<dbReference type="AlphaFoldDB" id="A0ABD3Y070"/>
<gene>
    <name evidence="15" type="ORF">ACJMK2_004113</name>
</gene>
<evidence type="ECO:0000256" key="4">
    <source>
        <dbReference type="ARBA" id="ARBA00022692"/>
    </source>
</evidence>
<keyword evidence="9 13" id="KW-0472">Membrane</keyword>
<comment type="catalytic activity">
    <reaction evidence="11">
        <text>K(+)(in) = K(+)(out)</text>
        <dbReference type="Rhea" id="RHEA:29463"/>
        <dbReference type="ChEBI" id="CHEBI:29103"/>
    </reaction>
</comment>
<evidence type="ECO:0000256" key="11">
    <source>
        <dbReference type="ARBA" id="ARBA00034430"/>
    </source>
</evidence>
<keyword evidence="3" id="KW-0633">Potassium transport</keyword>
<proteinExistence type="predicted"/>
<dbReference type="InterPro" id="IPR036291">
    <property type="entry name" value="NAD(P)-bd_dom_sf"/>
</dbReference>
<dbReference type="SUPFAM" id="SSF51735">
    <property type="entry name" value="NAD(P)-binding Rossmann-fold domains"/>
    <property type="match status" value="1"/>
</dbReference>
<evidence type="ECO:0000313" key="16">
    <source>
        <dbReference type="Proteomes" id="UP001634394"/>
    </source>
</evidence>
<evidence type="ECO:0000256" key="13">
    <source>
        <dbReference type="SAM" id="Phobius"/>
    </source>
</evidence>
<evidence type="ECO:0000256" key="12">
    <source>
        <dbReference type="SAM" id="MobiDB-lite"/>
    </source>
</evidence>
<evidence type="ECO:0000256" key="7">
    <source>
        <dbReference type="ARBA" id="ARBA00022989"/>
    </source>
</evidence>
<evidence type="ECO:0000256" key="10">
    <source>
        <dbReference type="ARBA" id="ARBA00023303"/>
    </source>
</evidence>
<organism evidence="15 16">
    <name type="scientific">Sinanodonta woodiana</name>
    <name type="common">Chinese pond mussel</name>
    <name type="synonym">Anodonta woodiana</name>
    <dbReference type="NCBI Taxonomy" id="1069815"/>
    <lineage>
        <taxon>Eukaryota</taxon>
        <taxon>Metazoa</taxon>
        <taxon>Spiralia</taxon>
        <taxon>Lophotrochozoa</taxon>
        <taxon>Mollusca</taxon>
        <taxon>Bivalvia</taxon>
        <taxon>Autobranchia</taxon>
        <taxon>Heteroconchia</taxon>
        <taxon>Palaeoheterodonta</taxon>
        <taxon>Unionida</taxon>
        <taxon>Unionoidea</taxon>
        <taxon>Unionidae</taxon>
        <taxon>Unioninae</taxon>
        <taxon>Sinanodonta</taxon>
    </lineage>
</organism>
<feature type="transmembrane region" description="Helical" evidence="13">
    <location>
        <begin position="139"/>
        <end position="172"/>
    </location>
</feature>
<reference evidence="15 16" key="1">
    <citation type="submission" date="2024-11" db="EMBL/GenBank/DDBJ databases">
        <title>Chromosome-level genome assembly of the freshwater bivalve Anodonta woodiana.</title>
        <authorList>
            <person name="Chen X."/>
        </authorList>
    </citation>
    <scope>NUCLEOTIDE SEQUENCE [LARGE SCALE GENOMIC DNA]</scope>
    <source>
        <strain evidence="15">MN2024</strain>
        <tissue evidence="15">Gills</tissue>
    </source>
</reference>
<keyword evidence="16" id="KW-1185">Reference proteome</keyword>
<keyword evidence="6" id="KW-0630">Potassium</keyword>
<dbReference type="PANTHER" id="PTHR10027">
    <property type="entry name" value="CALCIUM-ACTIVATED POTASSIUM CHANNEL ALPHA CHAIN"/>
    <property type="match status" value="1"/>
</dbReference>
<dbReference type="InterPro" id="IPR047871">
    <property type="entry name" value="K_chnl_Slo-like"/>
</dbReference>
<dbReference type="FunFam" id="3.40.50.720:FF:000034">
    <property type="entry name" value="Potassium channel subfamily T member 1"/>
    <property type="match status" value="1"/>
</dbReference>
<keyword evidence="2" id="KW-0813">Transport</keyword>
<dbReference type="PANTHER" id="PTHR10027:SF10">
    <property type="entry name" value="SLOWPOKE 2, ISOFORM D"/>
    <property type="match status" value="1"/>
</dbReference>
<feature type="region of interest" description="Disordered" evidence="12">
    <location>
        <begin position="1094"/>
        <end position="1116"/>
    </location>
</feature>
<sequence>MSDSHSEESKFDDAGMLLKSDVGVRVNEEERIIQNKNAENKTEENVILQKNNDAKNIEDKEFLHKVVNGYTKPEEKATGFAQKNNTWTKTMENVALKKNEREHETTSNVKDGTHFVSVNKIEENQPCSSQVEPSAPRGLNVLIFFIFVLFLGFTSAVFDLVLKTLACILYIVRIYLDDLSQYECNGSPCTGNNTVFGPGGSDEANINWYVLLWVQRPLPLWILQVTLGLVAFFKALLNIYIAKGTRCEILFRGSFLLEFITTVPLLVTLAYPSVLKDLFVPHFLNCWLAKIALEKILNDLHHTRDKFQTISVTLSQQMLLLTVVLLCLTFTTVCGIHHIQRASHLKPLSMFDAFYFVVVTFTTVGYGDIAPDLWLSRLFMILMICVAFAFIPFQLQTIASTWIQRGRAGKEYTHRKAAGNKHVVVCSQNLSTESVMDFLQEFFAHPKLEGYMVVLLGSDEMDNNMQMILKDPKWSQRVIYLRGSALKDIDLRRCRLAEAEACFILAPRNCTDKSQADHHSVLRSWAVKDFAPECKQYIQLFKPENIIHVKFAEHIVCEDEFKYALLANNCLYPGLSTIVSLLVRTTAGLDGKVAKEKWQQIYGHHAGNDIYHIQLGRSVFFKEYEGKKFTEASFDAHKKYGVCLMAVMDSTLDDPILQLNPGPQYIMKSTDFCFYMSTAKDEYSKINTKALTQDDGKQLAMLRNMEKMTMELQRIMEESNEKEEDEGEEESAFNTITSQRGLAIAARLQQRTTITTKSMSNLLNIETGTLQANHNIEEKIHSKSKDIGEDEFITGPPPVTLYLGSKRTTCYLMRECRPDCCLEWAKDCEHCKYKNANNARWHQNLIILATEHANNGIYNFIVPLRSEFLRVRTLSPIILLLEEEPHYIFLEAISHFPLVYWMKGKITSVDDLLKAGINKASHLVIVNRETSSTNNEDYLVDAETIVAVQTISKLFPKTNIITELTQESNMRYIQFCAQDVHQQMSSRLERKLRSSIFSNLPHILRLPFAAGQVFSACMLDTLLYQTFVKGYLITFVRLLLGIDEEENSGHLSSIKIKKTTKASYRTYGELYNGLCTTTGEVPIALYRTDQQMANSYEEERKENNNTSQPSVKNDLRKNSTSMYMSKHWNANYNQEQTDISDLVRNRMKRLALCEEDYCEIESSKNEVSYVILNPSPQRTLKVGDLVYVIQPSSMFAIPSRRNPVRVKTQNPWTQQISRQNRQSNDEDAIVINFGTRYKLEKSSYA</sequence>
<keyword evidence="4 13" id="KW-0812">Transmembrane</keyword>
<keyword evidence="5" id="KW-0631">Potassium channel</keyword>
<evidence type="ECO:0000256" key="9">
    <source>
        <dbReference type="ARBA" id="ARBA00023136"/>
    </source>
</evidence>
<feature type="transmembrane region" description="Helical" evidence="13">
    <location>
        <begin position="218"/>
        <end position="237"/>
    </location>
</feature>
<feature type="transmembrane region" description="Helical" evidence="13">
    <location>
        <begin position="318"/>
        <end position="336"/>
    </location>
</feature>
<protein>
    <recommendedName>
        <fullName evidence="14">RCK N-terminal domain-containing protein</fullName>
    </recommendedName>
</protein>
<evidence type="ECO:0000313" key="15">
    <source>
        <dbReference type="EMBL" id="KAL3891869.1"/>
    </source>
</evidence>
<dbReference type="Pfam" id="PF22614">
    <property type="entry name" value="Slo-like_RCK"/>
    <property type="match status" value="2"/>
</dbReference>
<dbReference type="InterPro" id="IPR013099">
    <property type="entry name" value="K_chnl_dom"/>
</dbReference>
<dbReference type="Proteomes" id="UP001634394">
    <property type="component" value="Unassembled WGS sequence"/>
</dbReference>
<evidence type="ECO:0000256" key="1">
    <source>
        <dbReference type="ARBA" id="ARBA00004651"/>
    </source>
</evidence>
<dbReference type="GO" id="GO:0005267">
    <property type="term" value="F:potassium channel activity"/>
    <property type="evidence" value="ECO:0007669"/>
    <property type="project" value="UniProtKB-KW"/>
</dbReference>
<evidence type="ECO:0000256" key="6">
    <source>
        <dbReference type="ARBA" id="ARBA00022958"/>
    </source>
</evidence>
<dbReference type="PROSITE" id="PS51201">
    <property type="entry name" value="RCK_N"/>
    <property type="match status" value="1"/>
</dbReference>
<evidence type="ECO:0000256" key="2">
    <source>
        <dbReference type="ARBA" id="ARBA00022448"/>
    </source>
</evidence>
<keyword evidence="10" id="KW-0407">Ion channel</keyword>
<comment type="caution">
    <text evidence="15">The sequence shown here is derived from an EMBL/GenBank/DDBJ whole genome shotgun (WGS) entry which is preliminary data.</text>
</comment>
<dbReference type="EMBL" id="JBJQND010000001">
    <property type="protein sequence ID" value="KAL3891869.1"/>
    <property type="molecule type" value="Genomic_DNA"/>
</dbReference>
<name>A0ABD3Y070_SINWO</name>
<dbReference type="GO" id="GO:0005886">
    <property type="term" value="C:plasma membrane"/>
    <property type="evidence" value="ECO:0007669"/>
    <property type="project" value="UniProtKB-SubCell"/>
</dbReference>
<evidence type="ECO:0000259" key="14">
    <source>
        <dbReference type="PROSITE" id="PS51201"/>
    </source>
</evidence>
<evidence type="ECO:0000256" key="8">
    <source>
        <dbReference type="ARBA" id="ARBA00023065"/>
    </source>
</evidence>
<evidence type="ECO:0000256" key="3">
    <source>
        <dbReference type="ARBA" id="ARBA00022538"/>
    </source>
</evidence>
<dbReference type="Pfam" id="PF03493">
    <property type="entry name" value="BK_channel_a"/>
    <property type="match status" value="1"/>
</dbReference>
<keyword evidence="8" id="KW-0406">Ion transport</keyword>